<dbReference type="SMART" id="SM00387">
    <property type="entry name" value="HATPase_c"/>
    <property type="match status" value="1"/>
</dbReference>
<dbReference type="Pfam" id="PF02518">
    <property type="entry name" value="HATPase_c"/>
    <property type="match status" value="1"/>
</dbReference>
<gene>
    <name evidence="7" type="ORF">HC246_04760</name>
</gene>
<evidence type="ECO:0000256" key="2">
    <source>
        <dbReference type="ARBA" id="ARBA00012438"/>
    </source>
</evidence>
<dbReference type="PANTHER" id="PTHR43547:SF2">
    <property type="entry name" value="HYBRID SIGNAL TRANSDUCTION HISTIDINE KINASE C"/>
    <property type="match status" value="1"/>
</dbReference>
<dbReference type="NCBIfam" id="NF006800">
    <property type="entry name" value="PRK09303.1"/>
    <property type="match status" value="1"/>
</dbReference>
<keyword evidence="8" id="KW-1185">Reference proteome</keyword>
<dbReference type="PROSITE" id="PS50109">
    <property type="entry name" value="HIS_KIN"/>
    <property type="match status" value="1"/>
</dbReference>
<dbReference type="CDD" id="cd02978">
    <property type="entry name" value="KaiB_like"/>
    <property type="match status" value="1"/>
</dbReference>
<evidence type="ECO:0000259" key="6">
    <source>
        <dbReference type="PROSITE" id="PS50109"/>
    </source>
</evidence>
<dbReference type="InterPro" id="IPR036097">
    <property type="entry name" value="HisK_dim/P_sf"/>
</dbReference>
<sequence>MRTIPTLPESTLQLLLFIDDRPKAKDLVKEVEEFLQREKACPSELQIINVAGQPQLAELFKVVMSPALLKLSPLPRQTIAGKNLIKQLENCWDTWKQQVLEQSTHNYPPELSQNIEYMTELAHLADDVFRLSQEKSEIEEQLRFKDRVLGMLAHDLRNPLTAILLAIDTIEKSGDKIEPQMVSRLLKHARNKARDADNLITDILEAGRGANAQFRTQRQKIQFDQLCHSVISDFYFNKCLEGKMQKLIKDIPTDLPPVYIDQEKIRQVLINLLGNATKYTPEGGKIEITVMHRTAQKIEVSITDNGPGIPAELRDRVFEERYRLERDGEAEGYGIGLSLCRRIITAHYGHIWVDDAIGKKGSCFRFTLPVY</sequence>
<dbReference type="CDD" id="cd00082">
    <property type="entry name" value="HisKA"/>
    <property type="match status" value="1"/>
</dbReference>
<dbReference type="InterPro" id="IPR036249">
    <property type="entry name" value="Thioredoxin-like_sf"/>
</dbReference>
<evidence type="ECO:0000256" key="1">
    <source>
        <dbReference type="ARBA" id="ARBA00000085"/>
    </source>
</evidence>
<dbReference type="RefSeq" id="WP_169362395.1">
    <property type="nucleotide sequence ID" value="NZ_JAAVJL010000001.1"/>
</dbReference>
<accession>A0ABX1LMJ5</accession>
<dbReference type="InterPro" id="IPR036890">
    <property type="entry name" value="HATPase_C_sf"/>
</dbReference>
<dbReference type="Gene3D" id="3.30.565.10">
    <property type="entry name" value="Histidine kinase-like ATPase, C-terminal domain"/>
    <property type="match status" value="1"/>
</dbReference>
<dbReference type="PANTHER" id="PTHR43547">
    <property type="entry name" value="TWO-COMPONENT HISTIDINE KINASE"/>
    <property type="match status" value="1"/>
</dbReference>
<evidence type="ECO:0000256" key="3">
    <source>
        <dbReference type="ARBA" id="ARBA00022553"/>
    </source>
</evidence>
<reference evidence="7 8" key="1">
    <citation type="submission" date="2020-03" db="EMBL/GenBank/DDBJ databases">
        <title>Draft Genome Sequence of 2-Methylisoborneol Producing Pseudanabaena yagii Strain GIHE-NHR1 Isolated from North Han River in South Korea.</title>
        <authorList>
            <person name="Jeong J."/>
        </authorList>
    </citation>
    <scope>NUCLEOTIDE SEQUENCE [LARGE SCALE GENOMIC DNA]</scope>
    <source>
        <strain evidence="7 8">GIHE-NHR1</strain>
    </source>
</reference>
<dbReference type="Proteomes" id="UP000738376">
    <property type="component" value="Unassembled WGS sequence"/>
</dbReference>
<comment type="catalytic activity">
    <reaction evidence="1">
        <text>ATP + protein L-histidine = ADP + protein N-phospho-L-histidine.</text>
        <dbReference type="EC" id="2.7.13.3"/>
    </reaction>
</comment>
<feature type="domain" description="Histidine kinase" evidence="6">
    <location>
        <begin position="151"/>
        <end position="371"/>
    </location>
</feature>
<organism evidence="7 8">
    <name type="scientific">Pseudanabaena yagii GIHE-NHR1</name>
    <dbReference type="NCBI Taxonomy" id="2722753"/>
    <lineage>
        <taxon>Bacteria</taxon>
        <taxon>Bacillati</taxon>
        <taxon>Cyanobacteriota</taxon>
        <taxon>Cyanophyceae</taxon>
        <taxon>Pseudanabaenales</taxon>
        <taxon>Pseudanabaenaceae</taxon>
        <taxon>Pseudanabaena</taxon>
        <taxon>Pseudanabaena yagii</taxon>
    </lineage>
</organism>
<dbReference type="Pfam" id="PF07689">
    <property type="entry name" value="KaiB"/>
    <property type="match status" value="1"/>
</dbReference>
<keyword evidence="5" id="KW-0902">Two-component regulatory system</keyword>
<name>A0ABX1LMJ5_9CYAN</name>
<dbReference type="PRINTS" id="PR00344">
    <property type="entry name" value="BCTRLSENSOR"/>
</dbReference>
<dbReference type="SUPFAM" id="SSF52833">
    <property type="entry name" value="Thioredoxin-like"/>
    <property type="match status" value="1"/>
</dbReference>
<protein>
    <recommendedName>
        <fullName evidence="2">histidine kinase</fullName>
        <ecNumber evidence="2">2.7.13.3</ecNumber>
    </recommendedName>
</protein>
<dbReference type="Gene3D" id="3.40.30.10">
    <property type="entry name" value="Glutaredoxin"/>
    <property type="match status" value="1"/>
</dbReference>
<dbReference type="Pfam" id="PF00512">
    <property type="entry name" value="HisKA"/>
    <property type="match status" value="1"/>
</dbReference>
<keyword evidence="4 7" id="KW-0808">Transferase</keyword>
<dbReference type="SUPFAM" id="SSF47384">
    <property type="entry name" value="Homodimeric domain of signal transducing histidine kinase"/>
    <property type="match status" value="1"/>
</dbReference>
<dbReference type="InterPro" id="IPR005467">
    <property type="entry name" value="His_kinase_dom"/>
</dbReference>
<proteinExistence type="predicted"/>
<dbReference type="InterPro" id="IPR003594">
    <property type="entry name" value="HATPase_dom"/>
</dbReference>
<dbReference type="SMART" id="SM01248">
    <property type="entry name" value="KaiB"/>
    <property type="match status" value="1"/>
</dbReference>
<evidence type="ECO:0000256" key="4">
    <source>
        <dbReference type="ARBA" id="ARBA00022777"/>
    </source>
</evidence>
<dbReference type="EMBL" id="JAAVJL010000001">
    <property type="protein sequence ID" value="NMF57347.1"/>
    <property type="molecule type" value="Genomic_DNA"/>
</dbReference>
<evidence type="ECO:0000256" key="5">
    <source>
        <dbReference type="ARBA" id="ARBA00023012"/>
    </source>
</evidence>
<dbReference type="InterPro" id="IPR004358">
    <property type="entry name" value="Sig_transdc_His_kin-like_C"/>
</dbReference>
<comment type="caution">
    <text evidence="7">The sequence shown here is derived from an EMBL/GenBank/DDBJ whole genome shotgun (WGS) entry which is preliminary data.</text>
</comment>
<dbReference type="Gene3D" id="1.10.287.130">
    <property type="match status" value="1"/>
</dbReference>
<dbReference type="SUPFAM" id="SSF55874">
    <property type="entry name" value="ATPase domain of HSP90 chaperone/DNA topoisomerase II/histidine kinase"/>
    <property type="match status" value="1"/>
</dbReference>
<dbReference type="InterPro" id="IPR003661">
    <property type="entry name" value="HisK_dim/P_dom"/>
</dbReference>
<keyword evidence="3" id="KW-0597">Phosphoprotein</keyword>
<dbReference type="InterPro" id="IPR011649">
    <property type="entry name" value="KaiB_domain"/>
</dbReference>
<evidence type="ECO:0000313" key="8">
    <source>
        <dbReference type="Proteomes" id="UP000738376"/>
    </source>
</evidence>
<dbReference type="GO" id="GO:0016301">
    <property type="term" value="F:kinase activity"/>
    <property type="evidence" value="ECO:0007669"/>
    <property type="project" value="UniProtKB-KW"/>
</dbReference>
<dbReference type="CDD" id="cd00075">
    <property type="entry name" value="HATPase"/>
    <property type="match status" value="1"/>
</dbReference>
<dbReference type="EC" id="2.7.13.3" evidence="2"/>
<evidence type="ECO:0000313" key="7">
    <source>
        <dbReference type="EMBL" id="NMF57347.1"/>
    </source>
</evidence>
<dbReference type="SMART" id="SM00388">
    <property type="entry name" value="HisKA"/>
    <property type="match status" value="1"/>
</dbReference>
<keyword evidence="4 7" id="KW-0418">Kinase</keyword>